<keyword evidence="2" id="KW-1185">Reference proteome</keyword>
<sequence length="339" mass="35778">MQTLTLPYAPSPTGTPLPTSVHYSPGGPPKPIILLLHAGGFASGSPAMIPPAQIAHLAAARGAVVACPAYRLCPTTTLGGGPVADARAALAWARAGLPAALAERGVRADGRRVGVVGYSAGGMLALELGNEPDPPSAILDFYGVKYLDEAFWARPFAGFAGVPDAPRELVMRVYEDEEAPTEAPPMFVDGKPDLKTPRSAWMIGAIKRGWLYRACIAGPESKSWGWGEGSGSVGEVRAEDVAAVEATRGFAGKAEGKKWPPTCFVHGTADVFAPFELAERAEKELREAGGEVKLIKVEGAAHVFDMALKEGDALFDGPVVEALDWLIGKMRTVDWEWHG</sequence>
<evidence type="ECO:0000313" key="2">
    <source>
        <dbReference type="Proteomes" id="UP001165186"/>
    </source>
</evidence>
<dbReference type="EMBL" id="BSXG01000054">
    <property type="protein sequence ID" value="GME28967.1"/>
    <property type="molecule type" value="Genomic_DNA"/>
</dbReference>
<gene>
    <name evidence="1" type="primary">g11811</name>
    <name evidence="1" type="ORF">NpPPO83_00011811</name>
</gene>
<accession>A0ACB5S883</accession>
<dbReference type="Proteomes" id="UP001165186">
    <property type="component" value="Unassembled WGS sequence"/>
</dbReference>
<reference evidence="1" key="1">
    <citation type="submission" date="2024-09" db="EMBL/GenBank/DDBJ databases">
        <title>Draft Genome Sequences of Neofusicoccum parvum.</title>
        <authorList>
            <person name="Ashida A."/>
            <person name="Camagna M."/>
            <person name="Tanaka A."/>
            <person name="Takemoto D."/>
        </authorList>
    </citation>
    <scope>NUCLEOTIDE SEQUENCE</scope>
    <source>
        <strain evidence="1">PPO83</strain>
    </source>
</reference>
<name>A0ACB5S883_9PEZI</name>
<organism evidence="1 2">
    <name type="scientific">Neofusicoccum parvum</name>
    <dbReference type="NCBI Taxonomy" id="310453"/>
    <lineage>
        <taxon>Eukaryota</taxon>
        <taxon>Fungi</taxon>
        <taxon>Dikarya</taxon>
        <taxon>Ascomycota</taxon>
        <taxon>Pezizomycotina</taxon>
        <taxon>Dothideomycetes</taxon>
        <taxon>Dothideomycetes incertae sedis</taxon>
        <taxon>Botryosphaeriales</taxon>
        <taxon>Botryosphaeriaceae</taxon>
        <taxon>Neofusicoccum</taxon>
    </lineage>
</organism>
<protein>
    <submittedName>
        <fullName evidence="1">Polyketide synthase</fullName>
    </submittedName>
</protein>
<evidence type="ECO:0000313" key="1">
    <source>
        <dbReference type="EMBL" id="GME28967.1"/>
    </source>
</evidence>
<comment type="caution">
    <text evidence="1">The sequence shown here is derived from an EMBL/GenBank/DDBJ whole genome shotgun (WGS) entry which is preliminary data.</text>
</comment>
<proteinExistence type="predicted"/>